<accession>A0A0M3HKM9</accession>
<proteinExistence type="predicted"/>
<evidence type="ECO:0000313" key="2">
    <source>
        <dbReference type="WBParaSite" id="ALUE_0000207401-mRNA-1"/>
    </source>
</evidence>
<protein>
    <submittedName>
        <fullName evidence="2">RAP domain-containing protein</fullName>
    </submittedName>
</protein>
<dbReference type="Proteomes" id="UP000036681">
    <property type="component" value="Unplaced"/>
</dbReference>
<dbReference type="AlphaFoldDB" id="A0A0M3HKM9"/>
<dbReference type="WBParaSite" id="ALUE_0000207401-mRNA-1">
    <property type="protein sequence ID" value="ALUE_0000207401-mRNA-1"/>
    <property type="gene ID" value="ALUE_0000207401"/>
</dbReference>
<sequence>EVESTGDAISLLINVKLSQTWLETVLEKIKELLPLMSTGELVSLLANLAARGRRRLDILPLIAAAFHANPNLLTVNQLCTLAQSMSTLEFVDARLLRRIASDTIVNGNAIKKWSSISTLAVSFAKLRFGHTRAWRTLTNWINANYRLIFVHYHFFY</sequence>
<keyword evidence="1" id="KW-1185">Reference proteome</keyword>
<reference evidence="2" key="1">
    <citation type="submission" date="2017-02" db="UniProtKB">
        <authorList>
            <consortium name="WormBaseParasite"/>
        </authorList>
    </citation>
    <scope>IDENTIFICATION</scope>
</reference>
<organism evidence="1 2">
    <name type="scientific">Ascaris lumbricoides</name>
    <name type="common">Giant roundworm</name>
    <dbReference type="NCBI Taxonomy" id="6252"/>
    <lineage>
        <taxon>Eukaryota</taxon>
        <taxon>Metazoa</taxon>
        <taxon>Ecdysozoa</taxon>
        <taxon>Nematoda</taxon>
        <taxon>Chromadorea</taxon>
        <taxon>Rhabditida</taxon>
        <taxon>Spirurina</taxon>
        <taxon>Ascaridomorpha</taxon>
        <taxon>Ascaridoidea</taxon>
        <taxon>Ascarididae</taxon>
        <taxon>Ascaris</taxon>
    </lineage>
</organism>
<evidence type="ECO:0000313" key="1">
    <source>
        <dbReference type="Proteomes" id="UP000036681"/>
    </source>
</evidence>
<name>A0A0M3HKM9_ASCLU</name>